<protein>
    <submittedName>
        <fullName evidence="3">Uncharacterized protein</fullName>
    </submittedName>
</protein>
<accession>A0A9W9FMB9</accession>
<dbReference type="Gene3D" id="2.40.160.200">
    <property type="entry name" value="LURP1-related"/>
    <property type="match status" value="1"/>
</dbReference>
<comment type="similarity">
    <text evidence="1">Belongs to the LOR family.</text>
</comment>
<dbReference type="Proteomes" id="UP001149074">
    <property type="component" value="Unassembled WGS sequence"/>
</dbReference>
<reference evidence="3" key="1">
    <citation type="submission" date="2022-11" db="EMBL/GenBank/DDBJ databases">
        <authorList>
            <person name="Petersen C."/>
        </authorList>
    </citation>
    <scope>NUCLEOTIDE SEQUENCE</scope>
    <source>
        <strain evidence="3">IBT 30761</strain>
    </source>
</reference>
<evidence type="ECO:0000313" key="4">
    <source>
        <dbReference type="Proteomes" id="UP001149074"/>
    </source>
</evidence>
<keyword evidence="4" id="KW-1185">Reference proteome</keyword>
<dbReference type="AlphaFoldDB" id="A0A9W9FMB9"/>
<dbReference type="Pfam" id="PF04525">
    <property type="entry name" value="LOR"/>
    <property type="match status" value="1"/>
</dbReference>
<feature type="region of interest" description="Disordered" evidence="2">
    <location>
        <begin position="145"/>
        <end position="293"/>
    </location>
</feature>
<dbReference type="EMBL" id="JAPQKI010000004">
    <property type="protein sequence ID" value="KAJ5102833.1"/>
    <property type="molecule type" value="Genomic_DNA"/>
</dbReference>
<dbReference type="RefSeq" id="XP_056476213.1">
    <property type="nucleotide sequence ID" value="XM_056615856.1"/>
</dbReference>
<dbReference type="InterPro" id="IPR025659">
    <property type="entry name" value="Tubby-like_C"/>
</dbReference>
<dbReference type="OrthoDB" id="4241662at2759"/>
<dbReference type="InterPro" id="IPR007612">
    <property type="entry name" value="LOR"/>
</dbReference>
<evidence type="ECO:0000313" key="3">
    <source>
        <dbReference type="EMBL" id="KAJ5102833.1"/>
    </source>
</evidence>
<comment type="caution">
    <text evidence="3">The sequence shown here is derived from an EMBL/GenBank/DDBJ whole genome shotgun (WGS) entry which is preliminary data.</text>
</comment>
<gene>
    <name evidence="3" type="ORF">N7532_003362</name>
</gene>
<name>A0A9W9FMB9_9EURO</name>
<evidence type="ECO:0000256" key="2">
    <source>
        <dbReference type="SAM" id="MobiDB-lite"/>
    </source>
</evidence>
<reference evidence="3" key="2">
    <citation type="journal article" date="2023" name="IMA Fungus">
        <title>Comparative genomic study of the Penicillium genus elucidates a diverse pangenome and 15 lateral gene transfer events.</title>
        <authorList>
            <person name="Petersen C."/>
            <person name="Sorensen T."/>
            <person name="Nielsen M.R."/>
            <person name="Sondergaard T.E."/>
            <person name="Sorensen J.L."/>
            <person name="Fitzpatrick D.A."/>
            <person name="Frisvad J.C."/>
            <person name="Nielsen K.L."/>
        </authorList>
    </citation>
    <scope>NUCLEOTIDE SEQUENCE</scope>
    <source>
        <strain evidence="3">IBT 30761</strain>
    </source>
</reference>
<dbReference type="SUPFAM" id="SSF54518">
    <property type="entry name" value="Tubby C-terminal domain-like"/>
    <property type="match status" value="1"/>
</dbReference>
<evidence type="ECO:0000256" key="1">
    <source>
        <dbReference type="ARBA" id="ARBA00005437"/>
    </source>
</evidence>
<feature type="compositionally biased region" description="Low complexity" evidence="2">
    <location>
        <begin position="236"/>
        <end position="262"/>
    </location>
</feature>
<feature type="compositionally biased region" description="Low complexity" evidence="2">
    <location>
        <begin position="177"/>
        <end position="194"/>
    </location>
</feature>
<dbReference type="GeneID" id="81354835"/>
<organism evidence="3 4">
    <name type="scientific">Penicillium argentinense</name>
    <dbReference type="NCBI Taxonomy" id="1131581"/>
    <lineage>
        <taxon>Eukaryota</taxon>
        <taxon>Fungi</taxon>
        <taxon>Dikarya</taxon>
        <taxon>Ascomycota</taxon>
        <taxon>Pezizomycotina</taxon>
        <taxon>Eurotiomycetes</taxon>
        <taxon>Eurotiomycetidae</taxon>
        <taxon>Eurotiales</taxon>
        <taxon>Aspergillaceae</taxon>
        <taxon>Penicillium</taxon>
    </lineage>
</organism>
<sequence>MPPTPLQPPDHPVALRRSHLLAAAPDRLTHTPTTLTVTRENTHSGRDFSVHQLRKDEPLDSLRRSTLLYTVHGRFWSNSQQREIRDSSGRPLLELRRIWWRGQWILKRAGGVGDELLCAEMRWGIGMKISVRFCNALVGPREGMTLSRGGPSSGAGPTPNPARPGTSAGLTSITPNSSASASAEAAANASRSLSTSAYTRPAHRRRATMSTYPHPPPSERDAPPPYSATVAEGHQTHSSASDNSTSNPNSSSTSLSSTSSTDSDTKSRNTVLPSYESVRRMRRHSNNNNSHSLRDLLDAIEPPREPAPASAAPYPTQRRWSESCIVDPKVELKVVQQSGTLAEVIMGDRKIIHVKRARAFDLVTRASGTMSRWEVEIAEGVDLLLAVCIVLIIAESVRHDYRRA</sequence>
<proteinExistence type="inferred from homology"/>
<dbReference type="InterPro" id="IPR038595">
    <property type="entry name" value="LOR_sf"/>
</dbReference>